<dbReference type="OMA" id="WLPNYPT"/>
<accession>H2Z907</accession>
<organism evidence="2 3">
    <name type="scientific">Ciona savignyi</name>
    <name type="common">Pacific transparent sea squirt</name>
    <dbReference type="NCBI Taxonomy" id="51511"/>
    <lineage>
        <taxon>Eukaryota</taxon>
        <taxon>Metazoa</taxon>
        <taxon>Chordata</taxon>
        <taxon>Tunicata</taxon>
        <taxon>Ascidiacea</taxon>
        <taxon>Phlebobranchia</taxon>
        <taxon>Cionidae</taxon>
        <taxon>Ciona</taxon>
    </lineage>
</organism>
<name>H2Z907_CIOSA</name>
<protein>
    <recommendedName>
        <fullName evidence="1">Iminophenyl-pyruvate dimer synthase domain-containing protein</fullName>
    </recommendedName>
</protein>
<evidence type="ECO:0000259" key="1">
    <source>
        <dbReference type="Pfam" id="PF12902"/>
    </source>
</evidence>
<dbReference type="InterPro" id="IPR012347">
    <property type="entry name" value="Ferritin-like"/>
</dbReference>
<proteinExistence type="predicted"/>
<keyword evidence="3" id="KW-1185">Reference proteome</keyword>
<evidence type="ECO:0000313" key="2">
    <source>
        <dbReference type="Ensembl" id="ENSCSAVP00000014072.1"/>
    </source>
</evidence>
<dbReference type="InParanoid" id="H2Z907"/>
<dbReference type="SUPFAM" id="SSF47240">
    <property type="entry name" value="Ferritin-like"/>
    <property type="match status" value="1"/>
</dbReference>
<reference evidence="2" key="3">
    <citation type="submission" date="2025-09" db="UniProtKB">
        <authorList>
            <consortium name="Ensembl"/>
        </authorList>
    </citation>
    <scope>IDENTIFICATION</scope>
</reference>
<dbReference type="InterPro" id="IPR026820">
    <property type="entry name" value="VioB/RebD_dom"/>
</dbReference>
<dbReference type="Gene3D" id="1.20.1260.10">
    <property type="match status" value="1"/>
</dbReference>
<evidence type="ECO:0000313" key="3">
    <source>
        <dbReference type="Proteomes" id="UP000007875"/>
    </source>
</evidence>
<feature type="domain" description="Iminophenyl-pyruvate dimer synthase" evidence="1">
    <location>
        <begin position="165"/>
        <end position="274"/>
    </location>
</feature>
<dbReference type="Pfam" id="PF12902">
    <property type="entry name" value="Ferritin-like"/>
    <property type="match status" value="1"/>
</dbReference>
<dbReference type="GeneTree" id="ENSGT00660000095971"/>
<dbReference type="PANTHER" id="PTHR34400:SF4">
    <property type="entry name" value="MEMBRANE PROTEIN"/>
    <property type="match status" value="1"/>
</dbReference>
<dbReference type="AlphaFoldDB" id="H2Z907"/>
<sequence>MFMNSLRSSTIISKAKTECNIDIVKSTFNSALRVYSSLPASVMRKSCPSWVDDIRPIFQYYFNLFPVMQRHNIINLRDYNDVKTKLHRINMSMFEYDWDHPHYMPVTRDLSPDKKEVIRRWLECEMNGKAEKKRPERPINLVRESICGTATNLQNTIKDLQNIIQMSMWLELYTIPPYITAMLSLKRELWQEVYYLLKSVATEEMLHMVLNANVLNSIGGKPNLTDAFWLPNYPTPFPSKDFYQIHPGLTLTLEKFSLSHLRDVFSEIEKPASPTVQRVFLQLSRI</sequence>
<dbReference type="HOGENOM" id="CLU_062353_0_0_1"/>
<dbReference type="Proteomes" id="UP000007875">
    <property type="component" value="Unassembled WGS sequence"/>
</dbReference>
<reference evidence="2" key="2">
    <citation type="submission" date="2025-08" db="UniProtKB">
        <authorList>
            <consortium name="Ensembl"/>
        </authorList>
    </citation>
    <scope>IDENTIFICATION</scope>
</reference>
<dbReference type="Ensembl" id="ENSCSAVT00000014234.1">
    <property type="protein sequence ID" value="ENSCSAVP00000014072.1"/>
    <property type="gene ID" value="ENSCSAVG00000008255.1"/>
</dbReference>
<dbReference type="InterPro" id="IPR009078">
    <property type="entry name" value="Ferritin-like_SF"/>
</dbReference>
<dbReference type="PANTHER" id="PTHR34400">
    <property type="match status" value="1"/>
</dbReference>
<reference evidence="3" key="1">
    <citation type="submission" date="2003-08" db="EMBL/GenBank/DDBJ databases">
        <authorList>
            <person name="Birren B."/>
            <person name="Nusbaum C."/>
            <person name="Abebe A."/>
            <person name="Abouelleil A."/>
            <person name="Adekoya E."/>
            <person name="Ait-zahra M."/>
            <person name="Allen N."/>
            <person name="Allen T."/>
            <person name="An P."/>
            <person name="Anderson M."/>
            <person name="Anderson S."/>
            <person name="Arachchi H."/>
            <person name="Armbruster J."/>
            <person name="Bachantsang P."/>
            <person name="Baldwin J."/>
            <person name="Barry A."/>
            <person name="Bayul T."/>
            <person name="Blitshsteyn B."/>
            <person name="Bloom T."/>
            <person name="Blye J."/>
            <person name="Boguslavskiy L."/>
            <person name="Borowsky M."/>
            <person name="Boukhgalter B."/>
            <person name="Brunache A."/>
            <person name="Butler J."/>
            <person name="Calixte N."/>
            <person name="Calvo S."/>
            <person name="Camarata J."/>
            <person name="Campo K."/>
            <person name="Chang J."/>
            <person name="Cheshatsang Y."/>
            <person name="Citroen M."/>
            <person name="Collymore A."/>
            <person name="Considine T."/>
            <person name="Cook A."/>
            <person name="Cooke P."/>
            <person name="Corum B."/>
            <person name="Cuomo C."/>
            <person name="David R."/>
            <person name="Dawoe T."/>
            <person name="Degray S."/>
            <person name="Dodge S."/>
            <person name="Dooley K."/>
            <person name="Dorje P."/>
            <person name="Dorjee K."/>
            <person name="Dorris L."/>
            <person name="Duffey N."/>
            <person name="Dupes A."/>
            <person name="Elkins T."/>
            <person name="Engels R."/>
            <person name="Erickson J."/>
            <person name="Farina A."/>
            <person name="Faro S."/>
            <person name="Ferreira P."/>
            <person name="Fischer H."/>
            <person name="Fitzgerald M."/>
            <person name="Foley K."/>
            <person name="Gage D."/>
            <person name="Galagan J."/>
            <person name="Gearin G."/>
            <person name="Gnerre S."/>
            <person name="Gnirke A."/>
            <person name="Goyette A."/>
            <person name="Graham J."/>
            <person name="Grandbois E."/>
            <person name="Gyaltsen K."/>
            <person name="Hafez N."/>
            <person name="Hagopian D."/>
            <person name="Hagos B."/>
            <person name="Hall J."/>
            <person name="Hatcher B."/>
            <person name="Heller A."/>
            <person name="Higgins H."/>
            <person name="Honan T."/>
            <person name="Horn A."/>
            <person name="Houde N."/>
            <person name="Hughes L."/>
            <person name="Hulme W."/>
            <person name="Husby E."/>
            <person name="Iliev I."/>
            <person name="Jaffe D."/>
            <person name="Jones C."/>
            <person name="Kamal M."/>
            <person name="Kamat A."/>
            <person name="Kamvysselis M."/>
            <person name="Karlsson E."/>
            <person name="Kells C."/>
            <person name="Kieu A."/>
            <person name="Kisner P."/>
            <person name="Kodira C."/>
            <person name="Kulbokas E."/>
            <person name="Labutti K."/>
            <person name="Lama D."/>
            <person name="Landers T."/>
            <person name="Leger J."/>
            <person name="Levine S."/>
            <person name="Lewis D."/>
            <person name="Lewis T."/>
            <person name="Lindblad-toh K."/>
            <person name="Liu X."/>
            <person name="Lokyitsang T."/>
            <person name="Lokyitsang Y."/>
            <person name="Lucien O."/>
            <person name="Lui A."/>
            <person name="Ma L.J."/>
            <person name="Mabbitt R."/>
            <person name="Macdonald J."/>
            <person name="Maclean C."/>
            <person name="Major J."/>
            <person name="Manning J."/>
            <person name="Marabella R."/>
            <person name="Maru K."/>
            <person name="Matthews C."/>
            <person name="Mauceli E."/>
            <person name="Mccarthy M."/>
            <person name="Mcdonough S."/>
            <person name="Mcghee T."/>
            <person name="Meldrim J."/>
            <person name="Meneus L."/>
            <person name="Mesirov J."/>
            <person name="Mihalev A."/>
            <person name="Mihova T."/>
            <person name="Mikkelsen T."/>
            <person name="Mlenga V."/>
            <person name="Moru K."/>
            <person name="Mozes J."/>
            <person name="Mulrain L."/>
            <person name="Munson G."/>
            <person name="Naylor J."/>
            <person name="Newes C."/>
            <person name="Nguyen C."/>
            <person name="Nguyen N."/>
            <person name="Nguyen T."/>
            <person name="Nicol R."/>
            <person name="Nielsen C."/>
            <person name="Nizzari M."/>
            <person name="Norbu C."/>
            <person name="Norbu N."/>
            <person name="O'donnell P."/>
            <person name="Okoawo O."/>
            <person name="O'leary S."/>
            <person name="Omotosho B."/>
            <person name="O'neill K."/>
            <person name="Osman S."/>
            <person name="Parker S."/>
            <person name="Perrin D."/>
            <person name="Phunkhang P."/>
            <person name="Piqani B."/>
            <person name="Purcell S."/>
            <person name="Rachupka T."/>
            <person name="Ramasamy U."/>
            <person name="Rameau R."/>
            <person name="Ray V."/>
            <person name="Raymond C."/>
            <person name="Retta R."/>
            <person name="Richardson S."/>
            <person name="Rise C."/>
            <person name="Rodriguez J."/>
            <person name="Rogers J."/>
            <person name="Rogov P."/>
            <person name="Rutman M."/>
            <person name="Schupbach R."/>
            <person name="Seaman C."/>
            <person name="Settipalli S."/>
            <person name="Sharpe T."/>
            <person name="Sheridan J."/>
            <person name="Sherpa N."/>
            <person name="Shi J."/>
            <person name="Smirnov S."/>
            <person name="Smith C."/>
            <person name="Sougnez C."/>
            <person name="Spencer B."/>
            <person name="Stalker J."/>
            <person name="Stange-thomann N."/>
            <person name="Stavropoulos S."/>
            <person name="Stetson K."/>
            <person name="Stone C."/>
            <person name="Stone S."/>
            <person name="Stubbs M."/>
            <person name="Talamas J."/>
            <person name="Tchuinga P."/>
            <person name="Tenzing P."/>
            <person name="Tesfaye S."/>
            <person name="Theodore J."/>
            <person name="Thoulutsang Y."/>
            <person name="Topham K."/>
            <person name="Towey S."/>
            <person name="Tsamla T."/>
            <person name="Tsomo N."/>
            <person name="Vallee D."/>
            <person name="Vassiliev H."/>
            <person name="Venkataraman V."/>
            <person name="Vinson J."/>
            <person name="Vo A."/>
            <person name="Wade C."/>
            <person name="Wang S."/>
            <person name="Wangchuk T."/>
            <person name="Wangdi T."/>
            <person name="Whittaker C."/>
            <person name="Wilkinson J."/>
            <person name="Wu Y."/>
            <person name="Wyman D."/>
            <person name="Yadav S."/>
            <person name="Yang S."/>
            <person name="Yang X."/>
            <person name="Yeager S."/>
            <person name="Yee E."/>
            <person name="Young G."/>
            <person name="Zainoun J."/>
            <person name="Zembeck L."/>
            <person name="Zimmer A."/>
            <person name="Zody M."/>
            <person name="Lander E."/>
        </authorList>
    </citation>
    <scope>NUCLEOTIDE SEQUENCE [LARGE SCALE GENOMIC DNA]</scope>
</reference>